<dbReference type="GO" id="GO:0043565">
    <property type="term" value="F:sequence-specific DNA binding"/>
    <property type="evidence" value="ECO:0007669"/>
    <property type="project" value="TreeGrafter"/>
</dbReference>
<evidence type="ECO:0000256" key="4">
    <source>
        <dbReference type="ARBA" id="ARBA00023163"/>
    </source>
</evidence>
<reference evidence="6" key="2">
    <citation type="submission" date="2023-01" db="EMBL/GenBank/DDBJ databases">
        <authorList>
            <person name="Sun Q."/>
            <person name="Evtushenko L."/>
        </authorList>
    </citation>
    <scope>NUCLEOTIDE SEQUENCE</scope>
    <source>
        <strain evidence="6">VKM B-2347</strain>
    </source>
</reference>
<keyword evidence="2" id="KW-0805">Transcription regulation</keyword>
<dbReference type="PROSITE" id="PS50931">
    <property type="entry name" value="HTH_LYSR"/>
    <property type="match status" value="1"/>
</dbReference>
<dbReference type="AlphaFoldDB" id="A0A9W6J1D3"/>
<dbReference type="Gene3D" id="3.40.190.290">
    <property type="match status" value="1"/>
</dbReference>
<evidence type="ECO:0000256" key="2">
    <source>
        <dbReference type="ARBA" id="ARBA00023015"/>
    </source>
</evidence>
<dbReference type="PANTHER" id="PTHR30537:SF5">
    <property type="entry name" value="HTH-TYPE TRANSCRIPTIONAL ACTIVATOR TTDR-RELATED"/>
    <property type="match status" value="1"/>
</dbReference>
<dbReference type="FunFam" id="3.40.190.290:FF:000001">
    <property type="entry name" value="Transcriptional regulator, LysR family"/>
    <property type="match status" value="1"/>
</dbReference>
<protein>
    <submittedName>
        <fullName evidence="6">LysR family transcriptional regulator</fullName>
    </submittedName>
</protein>
<dbReference type="InterPro" id="IPR000847">
    <property type="entry name" value="LysR_HTH_N"/>
</dbReference>
<reference evidence="6" key="1">
    <citation type="journal article" date="2014" name="Int. J. Syst. Evol. Microbiol.">
        <title>Complete genome sequence of Corynebacterium casei LMG S-19264T (=DSM 44701T), isolated from a smear-ripened cheese.</title>
        <authorList>
            <consortium name="US DOE Joint Genome Institute (JGI-PGF)"/>
            <person name="Walter F."/>
            <person name="Albersmeier A."/>
            <person name="Kalinowski J."/>
            <person name="Ruckert C."/>
        </authorList>
    </citation>
    <scope>NUCLEOTIDE SEQUENCE</scope>
    <source>
        <strain evidence="6">VKM B-2347</strain>
    </source>
</reference>
<dbReference type="Proteomes" id="UP001143372">
    <property type="component" value="Unassembled WGS sequence"/>
</dbReference>
<evidence type="ECO:0000259" key="5">
    <source>
        <dbReference type="PROSITE" id="PS50931"/>
    </source>
</evidence>
<proteinExistence type="inferred from homology"/>
<dbReference type="SUPFAM" id="SSF53850">
    <property type="entry name" value="Periplasmic binding protein-like II"/>
    <property type="match status" value="1"/>
</dbReference>
<dbReference type="GO" id="GO:0003700">
    <property type="term" value="F:DNA-binding transcription factor activity"/>
    <property type="evidence" value="ECO:0007669"/>
    <property type="project" value="InterPro"/>
</dbReference>
<dbReference type="Pfam" id="PF03466">
    <property type="entry name" value="LysR_substrate"/>
    <property type="match status" value="1"/>
</dbReference>
<organism evidence="6 7">
    <name type="scientific">Hansschlegelia plantiphila</name>
    <dbReference type="NCBI Taxonomy" id="374655"/>
    <lineage>
        <taxon>Bacteria</taxon>
        <taxon>Pseudomonadati</taxon>
        <taxon>Pseudomonadota</taxon>
        <taxon>Alphaproteobacteria</taxon>
        <taxon>Hyphomicrobiales</taxon>
        <taxon>Methylopilaceae</taxon>
        <taxon>Hansschlegelia</taxon>
    </lineage>
</organism>
<dbReference type="PANTHER" id="PTHR30537">
    <property type="entry name" value="HTH-TYPE TRANSCRIPTIONAL REGULATOR"/>
    <property type="match status" value="1"/>
</dbReference>
<sequence length="309" mass="33602">MDRLTSMAVFLKAADLGSFTAAGTALGLSSQMVGKHVSFLENRLGTQLLQRSTRRQSLTAIGRTFYERCRVVLAEVDAAEATARESGITPRGRLRVGAPVTFGSIALAPLVTDFLRIHPQVEVALDLTDRYVDVVGEGYDAVIRLGPLKDSKLTSRALAPYKLIACASPGYLAARGAPRTPADLSEHDCLGFVFASGQPFAEWSFDKQGKVYEVQVRSRFQVNDARVLQSAALDGQGIILQADLIVADDLAAGRLVQVLPDYETPTRPMHILFAATRPPTQTLRRFIDHVVDRFGKRSGPGKHQPSRGT</sequence>
<evidence type="ECO:0000313" key="7">
    <source>
        <dbReference type="Proteomes" id="UP001143372"/>
    </source>
</evidence>
<gene>
    <name evidence="6" type="ORF">GCM10008179_11130</name>
</gene>
<keyword evidence="7" id="KW-1185">Reference proteome</keyword>
<comment type="similarity">
    <text evidence="1">Belongs to the LysR transcriptional regulatory family.</text>
</comment>
<evidence type="ECO:0000256" key="3">
    <source>
        <dbReference type="ARBA" id="ARBA00023125"/>
    </source>
</evidence>
<dbReference type="InterPro" id="IPR036390">
    <property type="entry name" value="WH_DNA-bd_sf"/>
</dbReference>
<dbReference type="FunFam" id="1.10.10.10:FF:000001">
    <property type="entry name" value="LysR family transcriptional regulator"/>
    <property type="match status" value="1"/>
</dbReference>
<comment type="caution">
    <text evidence="6">The sequence shown here is derived from an EMBL/GenBank/DDBJ whole genome shotgun (WGS) entry which is preliminary data.</text>
</comment>
<keyword evidence="4" id="KW-0804">Transcription</keyword>
<dbReference type="EMBL" id="BSFI01000006">
    <property type="protein sequence ID" value="GLK67475.1"/>
    <property type="molecule type" value="Genomic_DNA"/>
</dbReference>
<dbReference type="Gene3D" id="1.10.10.10">
    <property type="entry name" value="Winged helix-like DNA-binding domain superfamily/Winged helix DNA-binding domain"/>
    <property type="match status" value="1"/>
</dbReference>
<accession>A0A9W6J1D3</accession>
<evidence type="ECO:0000256" key="1">
    <source>
        <dbReference type="ARBA" id="ARBA00009437"/>
    </source>
</evidence>
<dbReference type="InterPro" id="IPR058163">
    <property type="entry name" value="LysR-type_TF_proteobact-type"/>
</dbReference>
<dbReference type="SUPFAM" id="SSF46785">
    <property type="entry name" value="Winged helix' DNA-binding domain"/>
    <property type="match status" value="1"/>
</dbReference>
<keyword evidence="3" id="KW-0238">DNA-binding</keyword>
<feature type="domain" description="HTH lysR-type" evidence="5">
    <location>
        <begin position="1"/>
        <end position="59"/>
    </location>
</feature>
<name>A0A9W6J1D3_9HYPH</name>
<dbReference type="InterPro" id="IPR036388">
    <property type="entry name" value="WH-like_DNA-bd_sf"/>
</dbReference>
<dbReference type="RefSeq" id="WP_271167730.1">
    <property type="nucleotide sequence ID" value="NZ_BSFI01000006.1"/>
</dbReference>
<dbReference type="GO" id="GO:0006351">
    <property type="term" value="P:DNA-templated transcription"/>
    <property type="evidence" value="ECO:0007669"/>
    <property type="project" value="TreeGrafter"/>
</dbReference>
<evidence type="ECO:0000313" key="6">
    <source>
        <dbReference type="EMBL" id="GLK67475.1"/>
    </source>
</evidence>
<dbReference type="Pfam" id="PF00126">
    <property type="entry name" value="HTH_1"/>
    <property type="match status" value="1"/>
</dbReference>
<dbReference type="InterPro" id="IPR005119">
    <property type="entry name" value="LysR_subst-bd"/>
</dbReference>